<proteinExistence type="inferred from homology"/>
<evidence type="ECO:0000256" key="4">
    <source>
        <dbReference type="ARBA" id="ARBA00022525"/>
    </source>
</evidence>
<accession>A0AAD8NYL7</accession>
<reference evidence="7" key="1">
    <citation type="journal article" date="2023" name="bioRxiv">
        <title>Improved chromosome-level genome assembly for marigold (Tagetes erecta).</title>
        <authorList>
            <person name="Jiang F."/>
            <person name="Yuan L."/>
            <person name="Wang S."/>
            <person name="Wang H."/>
            <person name="Xu D."/>
            <person name="Wang A."/>
            <person name="Fan W."/>
        </authorList>
    </citation>
    <scope>NUCLEOTIDE SEQUENCE</scope>
    <source>
        <strain evidence="7">WSJ</strain>
        <tissue evidence="7">Leaf</tissue>
    </source>
</reference>
<dbReference type="Proteomes" id="UP001229421">
    <property type="component" value="Unassembled WGS sequence"/>
</dbReference>
<name>A0AAD8NYL7_TARER</name>
<comment type="subcellular location">
    <subcellularLocation>
        <location evidence="1 6">Secreted</location>
    </subcellularLocation>
</comment>
<comment type="similarity">
    <text evidence="2 6">Belongs to the plant self-incompatibility (S1) protein family.</text>
</comment>
<dbReference type="PANTHER" id="PTHR31232">
    <property type="match status" value="1"/>
</dbReference>
<dbReference type="GO" id="GO:0005576">
    <property type="term" value="C:extracellular region"/>
    <property type="evidence" value="ECO:0007669"/>
    <property type="project" value="UniProtKB-SubCell"/>
</dbReference>
<dbReference type="Pfam" id="PF05938">
    <property type="entry name" value="Self-incomp_S1"/>
    <property type="match status" value="1"/>
</dbReference>
<keyword evidence="5" id="KW-0732">Signal</keyword>
<evidence type="ECO:0000313" key="7">
    <source>
        <dbReference type="EMBL" id="KAK1425521.1"/>
    </source>
</evidence>
<dbReference type="InterPro" id="IPR010264">
    <property type="entry name" value="Self-incomp_S1"/>
</dbReference>
<sequence>MEKVRTRGWRAGLSPTVRVLGLNGIGKATCNARLAVAVARLRYSNTVFHPQVKMIGIGIGPGVNTSSSFIFELVAFLPKLQELNSFGFYGMQDSQMMNMPTDEKNGCSYKKPHIVVITSRVNNLRFHCKSKDDDLGEVTRNAGEAYSINFCVNMWSSTLYFCHFYLESKQRMFDVYATVKKHDPDYCYTGQYFGKVECNWLVKEDGFYIAKYPNPGQSGSLEWVKRFDWE</sequence>
<comment type="caution">
    <text evidence="7">The sequence shown here is derived from an EMBL/GenBank/DDBJ whole genome shotgun (WGS) entry which is preliminary data.</text>
</comment>
<keyword evidence="3 6" id="KW-0713">Self-incompatibility</keyword>
<evidence type="ECO:0000256" key="3">
    <source>
        <dbReference type="ARBA" id="ARBA00022471"/>
    </source>
</evidence>
<organism evidence="7 8">
    <name type="scientific">Tagetes erecta</name>
    <name type="common">African marigold</name>
    <dbReference type="NCBI Taxonomy" id="13708"/>
    <lineage>
        <taxon>Eukaryota</taxon>
        <taxon>Viridiplantae</taxon>
        <taxon>Streptophyta</taxon>
        <taxon>Embryophyta</taxon>
        <taxon>Tracheophyta</taxon>
        <taxon>Spermatophyta</taxon>
        <taxon>Magnoliopsida</taxon>
        <taxon>eudicotyledons</taxon>
        <taxon>Gunneridae</taxon>
        <taxon>Pentapetalae</taxon>
        <taxon>asterids</taxon>
        <taxon>campanulids</taxon>
        <taxon>Asterales</taxon>
        <taxon>Asteraceae</taxon>
        <taxon>Asteroideae</taxon>
        <taxon>Heliantheae alliance</taxon>
        <taxon>Tageteae</taxon>
        <taxon>Tagetes</taxon>
    </lineage>
</organism>
<evidence type="ECO:0000256" key="2">
    <source>
        <dbReference type="ARBA" id="ARBA00005581"/>
    </source>
</evidence>
<protein>
    <recommendedName>
        <fullName evidence="6">S-protein homolog</fullName>
    </recommendedName>
</protein>
<dbReference type="EMBL" id="JAUHHV010000005">
    <property type="protein sequence ID" value="KAK1425521.1"/>
    <property type="molecule type" value="Genomic_DNA"/>
</dbReference>
<evidence type="ECO:0000256" key="1">
    <source>
        <dbReference type="ARBA" id="ARBA00004613"/>
    </source>
</evidence>
<dbReference type="GO" id="GO:0060320">
    <property type="term" value="P:rejection of self pollen"/>
    <property type="evidence" value="ECO:0007669"/>
    <property type="project" value="UniProtKB-KW"/>
</dbReference>
<gene>
    <name evidence="7" type="ORF">QVD17_20874</name>
</gene>
<dbReference type="AlphaFoldDB" id="A0AAD8NYL7"/>
<evidence type="ECO:0000256" key="6">
    <source>
        <dbReference type="RuleBase" id="RU367044"/>
    </source>
</evidence>
<keyword evidence="4 6" id="KW-0964">Secreted</keyword>
<keyword evidence="8" id="KW-1185">Reference proteome</keyword>
<evidence type="ECO:0000256" key="5">
    <source>
        <dbReference type="ARBA" id="ARBA00022729"/>
    </source>
</evidence>
<evidence type="ECO:0000313" key="8">
    <source>
        <dbReference type="Proteomes" id="UP001229421"/>
    </source>
</evidence>
<dbReference type="PANTHER" id="PTHR31232:SF155">
    <property type="entry name" value="PLANT SELF-INCOMPATIBILITY PROTEIN S1 FAMILY"/>
    <property type="match status" value="1"/>
</dbReference>